<comment type="similarity">
    <text evidence="1">Belongs to the tpcK family.</text>
</comment>
<dbReference type="InterPro" id="IPR011008">
    <property type="entry name" value="Dimeric_a/b-barrel"/>
</dbReference>
<evidence type="ECO:0000259" key="2">
    <source>
        <dbReference type="Pfam" id="PF07110"/>
    </source>
</evidence>
<dbReference type="Proteomes" id="UP000019471">
    <property type="component" value="Unassembled WGS sequence"/>
</dbReference>
<dbReference type="AlphaFoldDB" id="W9X853"/>
<dbReference type="GeneID" id="19185612"/>
<reference evidence="3 4" key="1">
    <citation type="submission" date="2013-03" db="EMBL/GenBank/DDBJ databases">
        <title>The Genome Sequence of Cladophialophora psammophila CBS 110553.</title>
        <authorList>
            <consortium name="The Broad Institute Genomics Platform"/>
            <person name="Cuomo C."/>
            <person name="de Hoog S."/>
            <person name="Gorbushina A."/>
            <person name="Walker B."/>
            <person name="Young S.K."/>
            <person name="Zeng Q."/>
            <person name="Gargeya S."/>
            <person name="Fitzgerald M."/>
            <person name="Haas B."/>
            <person name="Abouelleil A."/>
            <person name="Allen A.W."/>
            <person name="Alvarado L."/>
            <person name="Arachchi H.M."/>
            <person name="Berlin A.M."/>
            <person name="Chapman S.B."/>
            <person name="Gainer-Dewar J."/>
            <person name="Goldberg J."/>
            <person name="Griggs A."/>
            <person name="Gujja S."/>
            <person name="Hansen M."/>
            <person name="Howarth C."/>
            <person name="Imamovic A."/>
            <person name="Ireland A."/>
            <person name="Larimer J."/>
            <person name="McCowan C."/>
            <person name="Murphy C."/>
            <person name="Pearson M."/>
            <person name="Poon T.W."/>
            <person name="Priest M."/>
            <person name="Roberts A."/>
            <person name="Saif S."/>
            <person name="Shea T."/>
            <person name="Sisk P."/>
            <person name="Sykes S."/>
            <person name="Wortman J."/>
            <person name="Nusbaum C."/>
            <person name="Birren B."/>
        </authorList>
    </citation>
    <scope>NUCLEOTIDE SEQUENCE [LARGE SCALE GENOMIC DNA]</scope>
    <source>
        <strain evidence="3 4">CBS 110553</strain>
    </source>
</reference>
<protein>
    <recommendedName>
        <fullName evidence="2">EthD domain-containing protein</fullName>
    </recommendedName>
</protein>
<dbReference type="Gene3D" id="3.30.70.100">
    <property type="match status" value="1"/>
</dbReference>
<gene>
    <name evidence="3" type="ORF">A1O5_00876</name>
</gene>
<dbReference type="SUPFAM" id="SSF54909">
    <property type="entry name" value="Dimeric alpha+beta barrel"/>
    <property type="match status" value="1"/>
</dbReference>
<dbReference type="STRING" id="1182543.W9X853"/>
<evidence type="ECO:0000313" key="3">
    <source>
        <dbReference type="EMBL" id="EXJ76368.1"/>
    </source>
</evidence>
<dbReference type="GO" id="GO:0016491">
    <property type="term" value="F:oxidoreductase activity"/>
    <property type="evidence" value="ECO:0007669"/>
    <property type="project" value="InterPro"/>
</dbReference>
<keyword evidence="4" id="KW-1185">Reference proteome</keyword>
<accession>W9X853</accession>
<dbReference type="OrthoDB" id="3454835at2759"/>
<feature type="domain" description="EthD" evidence="2">
    <location>
        <begin position="17"/>
        <end position="113"/>
    </location>
</feature>
<dbReference type="eggNOG" id="ENOG502STMR">
    <property type="taxonomic scope" value="Eukaryota"/>
</dbReference>
<dbReference type="EMBL" id="AMGX01000001">
    <property type="protein sequence ID" value="EXJ76368.1"/>
    <property type="molecule type" value="Genomic_DNA"/>
</dbReference>
<dbReference type="Pfam" id="PF07110">
    <property type="entry name" value="EthD"/>
    <property type="match status" value="1"/>
</dbReference>
<name>W9X853_9EURO</name>
<comment type="caution">
    <text evidence="3">The sequence shown here is derived from an EMBL/GenBank/DDBJ whole genome shotgun (WGS) entry which is preliminary data.</text>
</comment>
<dbReference type="HOGENOM" id="CLU_115019_0_1_1"/>
<dbReference type="RefSeq" id="XP_007739685.1">
    <property type="nucleotide sequence ID" value="XM_007741495.1"/>
</dbReference>
<organism evidence="3 4">
    <name type="scientific">Cladophialophora psammophila CBS 110553</name>
    <dbReference type="NCBI Taxonomy" id="1182543"/>
    <lineage>
        <taxon>Eukaryota</taxon>
        <taxon>Fungi</taxon>
        <taxon>Dikarya</taxon>
        <taxon>Ascomycota</taxon>
        <taxon>Pezizomycotina</taxon>
        <taxon>Eurotiomycetes</taxon>
        <taxon>Chaetothyriomycetidae</taxon>
        <taxon>Chaetothyriales</taxon>
        <taxon>Herpotrichiellaceae</taxon>
        <taxon>Cladophialophora</taxon>
    </lineage>
</organism>
<proteinExistence type="inferred from homology"/>
<sequence length="144" mass="16760">MATKTKVLRVSMYLKRKPGLTEEQFNHYWPQVHGPLVSPLVEKYGILKYTQYHTSSTVQQAMMSAWPELKALDITPYDRVAEFIVKDIHRIKKSRDDPFFIEKVRPDEEKFSDVKGVAWAIGWEEVYVRCGKIVSESEARQDAP</sequence>
<dbReference type="InterPro" id="IPR009799">
    <property type="entry name" value="EthD_dom"/>
</dbReference>
<evidence type="ECO:0000256" key="1">
    <source>
        <dbReference type="ARBA" id="ARBA00005986"/>
    </source>
</evidence>
<evidence type="ECO:0000313" key="4">
    <source>
        <dbReference type="Proteomes" id="UP000019471"/>
    </source>
</evidence>